<evidence type="ECO:0000256" key="1">
    <source>
        <dbReference type="SAM" id="SignalP"/>
    </source>
</evidence>
<proteinExistence type="predicted"/>
<feature type="signal peptide" evidence="1">
    <location>
        <begin position="1"/>
        <end position="23"/>
    </location>
</feature>
<name>A0A1E5L387_9FIRM</name>
<gene>
    <name evidence="2" type="ORF">BHU72_08535</name>
</gene>
<dbReference type="EMBL" id="MJAT01000037">
    <property type="protein sequence ID" value="OEH84546.1"/>
    <property type="molecule type" value="Genomic_DNA"/>
</dbReference>
<dbReference type="AlphaFoldDB" id="A0A1E5L387"/>
<keyword evidence="3" id="KW-1185">Reference proteome</keyword>
<reference evidence="2 3" key="1">
    <citation type="submission" date="2016-09" db="EMBL/GenBank/DDBJ databases">
        <title>Desulfuribacillus arsenicus sp. nov., an obligately anaerobic, dissimilatory arsenic- and antimonate-reducing bacterium isolated from anoxic sediments.</title>
        <authorList>
            <person name="Abin C.A."/>
            <person name="Hollibaugh J.T."/>
        </authorList>
    </citation>
    <scope>NUCLEOTIDE SEQUENCE [LARGE SCALE GENOMIC DNA]</scope>
    <source>
        <strain evidence="2 3">MLFW-2</strain>
    </source>
</reference>
<organism evidence="2 3">
    <name type="scientific">Desulfuribacillus stibiiarsenatis</name>
    <dbReference type="NCBI Taxonomy" id="1390249"/>
    <lineage>
        <taxon>Bacteria</taxon>
        <taxon>Bacillati</taxon>
        <taxon>Bacillota</taxon>
        <taxon>Desulfuribacillia</taxon>
        <taxon>Desulfuribacillales</taxon>
        <taxon>Desulfuribacillaceae</taxon>
        <taxon>Desulfuribacillus</taxon>
    </lineage>
</organism>
<evidence type="ECO:0000313" key="3">
    <source>
        <dbReference type="Proteomes" id="UP000095255"/>
    </source>
</evidence>
<keyword evidence="1" id="KW-0732">Signal</keyword>
<feature type="chain" id="PRO_5039207808" description="Lipoprotein" evidence="1">
    <location>
        <begin position="24"/>
        <end position="101"/>
    </location>
</feature>
<dbReference type="PROSITE" id="PS51257">
    <property type="entry name" value="PROKAR_LIPOPROTEIN"/>
    <property type="match status" value="1"/>
</dbReference>
<dbReference type="Proteomes" id="UP000095255">
    <property type="component" value="Unassembled WGS sequence"/>
</dbReference>
<evidence type="ECO:0000313" key="2">
    <source>
        <dbReference type="EMBL" id="OEH84546.1"/>
    </source>
</evidence>
<comment type="caution">
    <text evidence="2">The sequence shown here is derived from an EMBL/GenBank/DDBJ whole genome shotgun (WGS) entry which is preliminary data.</text>
</comment>
<protein>
    <recommendedName>
        <fullName evidence="4">Lipoprotein</fullName>
    </recommendedName>
</protein>
<evidence type="ECO:0008006" key="4">
    <source>
        <dbReference type="Google" id="ProtNLM"/>
    </source>
</evidence>
<dbReference type="RefSeq" id="WP_069702973.1">
    <property type="nucleotide sequence ID" value="NZ_MJAT01000037.1"/>
</dbReference>
<accession>A0A1E5L387</accession>
<sequence length="101" mass="11030">MRKYAIIFLAFVLLLAISGCSNEQVTPLVSMKAPTGKNCGENIVYLQEGVNVYKEMTGSFPTELDVLAEPLDGKGPVLEFIPKCPSGNLYLIQDGLVIEKH</sequence>